<evidence type="ECO:0000313" key="1">
    <source>
        <dbReference type="EMBL" id="RNA02889.1"/>
    </source>
</evidence>
<accession>A0A3M7PVB9</accession>
<dbReference type="AlphaFoldDB" id="A0A3M7PVB9"/>
<protein>
    <submittedName>
        <fullName evidence="1">Uncharacterized protein</fullName>
    </submittedName>
</protein>
<sequence>MLSQKNIFKSRFLNLQYTLIVRLYTVVI</sequence>
<dbReference type="EMBL" id="REGN01008723">
    <property type="protein sequence ID" value="RNA02889.1"/>
    <property type="molecule type" value="Genomic_DNA"/>
</dbReference>
<reference evidence="1 2" key="1">
    <citation type="journal article" date="2018" name="Sci. Rep.">
        <title>Genomic signatures of local adaptation to the degree of environmental predictability in rotifers.</title>
        <authorList>
            <person name="Franch-Gras L."/>
            <person name="Hahn C."/>
            <person name="Garcia-Roger E.M."/>
            <person name="Carmona M.J."/>
            <person name="Serra M."/>
            <person name="Gomez A."/>
        </authorList>
    </citation>
    <scope>NUCLEOTIDE SEQUENCE [LARGE SCALE GENOMIC DNA]</scope>
    <source>
        <strain evidence="1">HYR1</strain>
    </source>
</reference>
<gene>
    <name evidence="1" type="ORF">BpHYR1_042864</name>
</gene>
<organism evidence="1 2">
    <name type="scientific">Brachionus plicatilis</name>
    <name type="common">Marine rotifer</name>
    <name type="synonym">Brachionus muelleri</name>
    <dbReference type="NCBI Taxonomy" id="10195"/>
    <lineage>
        <taxon>Eukaryota</taxon>
        <taxon>Metazoa</taxon>
        <taxon>Spiralia</taxon>
        <taxon>Gnathifera</taxon>
        <taxon>Rotifera</taxon>
        <taxon>Eurotatoria</taxon>
        <taxon>Monogononta</taxon>
        <taxon>Pseudotrocha</taxon>
        <taxon>Ploima</taxon>
        <taxon>Brachionidae</taxon>
        <taxon>Brachionus</taxon>
    </lineage>
</organism>
<dbReference type="Proteomes" id="UP000276133">
    <property type="component" value="Unassembled WGS sequence"/>
</dbReference>
<proteinExistence type="predicted"/>
<evidence type="ECO:0000313" key="2">
    <source>
        <dbReference type="Proteomes" id="UP000276133"/>
    </source>
</evidence>
<name>A0A3M7PVB9_BRAPC</name>
<comment type="caution">
    <text evidence="1">The sequence shown here is derived from an EMBL/GenBank/DDBJ whole genome shotgun (WGS) entry which is preliminary data.</text>
</comment>
<keyword evidence="2" id="KW-1185">Reference proteome</keyword>